<evidence type="ECO:0000313" key="10">
    <source>
        <dbReference type="Proteomes" id="UP000094065"/>
    </source>
</evidence>
<proteinExistence type="inferred from homology"/>
<comment type="subcellular location">
    <subcellularLocation>
        <location evidence="8">Cell membrane</location>
        <topology evidence="8">Multi-pass membrane protein</topology>
    </subcellularLocation>
    <subcellularLocation>
        <location evidence="2">Membrane</location>
        <topology evidence="2">Multi-pass membrane protein</topology>
    </subcellularLocation>
</comment>
<feature type="transmembrane region" description="Helical" evidence="8">
    <location>
        <begin position="293"/>
        <end position="313"/>
    </location>
</feature>
<keyword evidence="7 8" id="KW-0472">Membrane</keyword>
<name>A0A1E3HL44_9TREE</name>
<dbReference type="STRING" id="1295533.A0A1E3HL44"/>
<evidence type="ECO:0000256" key="7">
    <source>
        <dbReference type="ARBA" id="ARBA00023136"/>
    </source>
</evidence>
<dbReference type="GeneID" id="30156906"/>
<feature type="transmembrane region" description="Helical" evidence="8">
    <location>
        <begin position="163"/>
        <end position="183"/>
    </location>
</feature>
<dbReference type="PANTHER" id="PTHR12385:SF4">
    <property type="entry name" value="PROTEIN PNS1"/>
    <property type="match status" value="1"/>
</dbReference>
<feature type="transmembrane region" description="Helical" evidence="8">
    <location>
        <begin position="244"/>
        <end position="273"/>
    </location>
</feature>
<evidence type="ECO:0000256" key="2">
    <source>
        <dbReference type="ARBA" id="ARBA00004141"/>
    </source>
</evidence>
<gene>
    <name evidence="9" type="ORF">L202_05597</name>
</gene>
<evidence type="ECO:0000256" key="5">
    <source>
        <dbReference type="ARBA" id="ARBA00022692"/>
    </source>
</evidence>
<dbReference type="PANTHER" id="PTHR12385">
    <property type="entry name" value="CHOLINE TRANSPORTER-LIKE (SLC FAMILY 44)"/>
    <property type="match status" value="1"/>
</dbReference>
<protein>
    <recommendedName>
        <fullName evidence="4 8">Protein PNS1</fullName>
    </recommendedName>
</protein>
<evidence type="ECO:0000313" key="9">
    <source>
        <dbReference type="EMBL" id="ODN77060.1"/>
    </source>
</evidence>
<feature type="transmembrane region" description="Helical" evidence="8">
    <location>
        <begin position="133"/>
        <end position="156"/>
    </location>
</feature>
<comment type="similarity">
    <text evidence="3 8">Belongs to the CTL (choline transporter-like) family.</text>
</comment>
<dbReference type="Proteomes" id="UP000094065">
    <property type="component" value="Unassembled WGS sequence"/>
</dbReference>
<sequence>MSAQEFFDKPFDKHNEVRQTDEKTGGLPPKPEVRGSFWSRCHDRWALVAFLTSFTVYLFLSIYCLYKVGTDYDDVTDIDVPGDWQESSSGTTSSSGGVDYGEAFTKNVFALASAVAVGLSFGLLFFVRYFPTVTIIIGPVISLLYMIGATVGCIYLKIWGEAAICAATAALIVLCLFMFMSRYRLARDLLDTANQAAKAHWSVFWTVLIGILVQGLSSLWNIATFIAVFLVFEPWHQGCDDGDYCSAGMTWVLLVCVIIEYMWISAVISNITLTVMAGGPYALVDGSLKVDEWWNWLILLYSFILALNIGLALTSALEAGVTTVFVCLDKDPDYLKQRNPRFYDDLCAHPDCYSIVMPEANQPLQRREKA</sequence>
<keyword evidence="10" id="KW-1185">Reference proteome</keyword>
<dbReference type="RefSeq" id="XP_018992434.1">
    <property type="nucleotide sequence ID" value="XM_019139943.1"/>
</dbReference>
<dbReference type="GO" id="GO:0005886">
    <property type="term" value="C:plasma membrane"/>
    <property type="evidence" value="ECO:0007669"/>
    <property type="project" value="UniProtKB-SubCell"/>
</dbReference>
<dbReference type="OrthoDB" id="2576433at2759"/>
<feature type="transmembrane region" description="Helical" evidence="8">
    <location>
        <begin position="203"/>
        <end position="232"/>
    </location>
</feature>
<dbReference type="InterPro" id="IPR007603">
    <property type="entry name" value="Choline_transptr-like"/>
</dbReference>
<feature type="transmembrane region" description="Helical" evidence="8">
    <location>
        <begin position="108"/>
        <end position="127"/>
    </location>
</feature>
<accession>A0A1E3HL44</accession>
<comment type="function">
    <text evidence="1 8">Probably involved in transport through the plasma membrane.</text>
</comment>
<organism evidence="9 10">
    <name type="scientific">Cryptococcus amylolentus CBS 6039</name>
    <dbReference type="NCBI Taxonomy" id="1295533"/>
    <lineage>
        <taxon>Eukaryota</taxon>
        <taxon>Fungi</taxon>
        <taxon>Dikarya</taxon>
        <taxon>Basidiomycota</taxon>
        <taxon>Agaricomycotina</taxon>
        <taxon>Tremellomycetes</taxon>
        <taxon>Tremellales</taxon>
        <taxon>Cryptococcaceae</taxon>
        <taxon>Cryptococcus</taxon>
    </lineage>
</organism>
<reference evidence="9 10" key="1">
    <citation type="submission" date="2016-06" db="EMBL/GenBank/DDBJ databases">
        <title>Evolution of pathogenesis and genome organization in the Tremellales.</title>
        <authorList>
            <person name="Cuomo C."/>
            <person name="Litvintseva A."/>
            <person name="Heitman J."/>
            <person name="Chen Y."/>
            <person name="Sun S."/>
            <person name="Springer D."/>
            <person name="Dromer F."/>
            <person name="Young S."/>
            <person name="Zeng Q."/>
            <person name="Chapman S."/>
            <person name="Gujja S."/>
            <person name="Saif S."/>
            <person name="Birren B."/>
        </authorList>
    </citation>
    <scope>NUCLEOTIDE SEQUENCE [LARGE SCALE GENOMIC DNA]</scope>
    <source>
        <strain evidence="9 10">CBS 6039</strain>
    </source>
</reference>
<evidence type="ECO:0000256" key="4">
    <source>
        <dbReference type="ARBA" id="ARBA00015388"/>
    </source>
</evidence>
<evidence type="ECO:0000256" key="8">
    <source>
        <dbReference type="RuleBase" id="RU368066"/>
    </source>
</evidence>
<evidence type="ECO:0000256" key="3">
    <source>
        <dbReference type="ARBA" id="ARBA00007168"/>
    </source>
</evidence>
<dbReference type="Pfam" id="PF04515">
    <property type="entry name" value="Choline_transpo"/>
    <property type="match status" value="1"/>
</dbReference>
<dbReference type="EMBL" id="AWGJ01000008">
    <property type="protein sequence ID" value="ODN77060.1"/>
    <property type="molecule type" value="Genomic_DNA"/>
</dbReference>
<comment type="caution">
    <text evidence="9">The sequence shown here is derived from an EMBL/GenBank/DDBJ whole genome shotgun (WGS) entry which is preliminary data.</text>
</comment>
<dbReference type="GO" id="GO:0022857">
    <property type="term" value="F:transmembrane transporter activity"/>
    <property type="evidence" value="ECO:0007669"/>
    <property type="project" value="UniProtKB-UniRule"/>
</dbReference>
<keyword evidence="6 8" id="KW-1133">Transmembrane helix</keyword>
<dbReference type="AlphaFoldDB" id="A0A1E3HL44"/>
<feature type="transmembrane region" description="Helical" evidence="8">
    <location>
        <begin position="45"/>
        <end position="66"/>
    </location>
</feature>
<evidence type="ECO:0000256" key="1">
    <source>
        <dbReference type="ARBA" id="ARBA00002957"/>
    </source>
</evidence>
<keyword evidence="5 8" id="KW-0812">Transmembrane</keyword>
<evidence type="ECO:0000256" key="6">
    <source>
        <dbReference type="ARBA" id="ARBA00022989"/>
    </source>
</evidence>